<evidence type="ECO:0000313" key="3">
    <source>
        <dbReference type="Proteomes" id="UP001589700"/>
    </source>
</evidence>
<dbReference type="Pfam" id="PF00350">
    <property type="entry name" value="Dynamin_N"/>
    <property type="match status" value="1"/>
</dbReference>
<dbReference type="InterPro" id="IPR022812">
    <property type="entry name" value="Dynamin"/>
</dbReference>
<dbReference type="PRINTS" id="PR00195">
    <property type="entry name" value="DYNAMIN"/>
</dbReference>
<feature type="domain" description="Dynamin N-terminal" evidence="1">
    <location>
        <begin position="50"/>
        <end position="182"/>
    </location>
</feature>
<accession>A0ABV5JQ80</accession>
<sequence length="478" mass="50951">MTTPATSESRGSDPVTARLDRALHDLAAISPDLIDNANRIGSILWAPPRVVIVGRLKAGKSTLVNALVGARVAATAALEATSVVSIYQEGSPARAEAVLHNGQRLRAPAIKGTLSSLPAEADQISYLHRWLPSASIRDYTLIDTPGLGTLTTENDRRTRRVLIDGFEQTRVASVDADAAVFLFDSAPRADEIDFLRRLGVTPLNTLGVLSRADGFGEGALGVRDPLEHAAEHSRRLAADLAGTVMTVMPVAGLLAETTHTGALTEQDARHLAELAHFEPRELVSTLDRPDPAPLPAAVRDRLLDLLGEDGVLRGREIATQGAAALNAWLAERSGVPALRRILADELGAFARLHRAGRIVRELESLAYTHSARDEIRTVVDGLRTDPAVFDVVLLGHLTAMLGADPTSEVTTELRRMVENPTLPSKLGLPSTAGPDEITRTALDLRAQAHSRSLSTLTAAEDSALATLIHVYGHVGAGR</sequence>
<proteinExistence type="predicted"/>
<gene>
    <name evidence="2" type="ORF">ACFFVD_03715</name>
</gene>
<keyword evidence="3" id="KW-1185">Reference proteome</keyword>
<dbReference type="EMBL" id="JBHMDY010000002">
    <property type="protein sequence ID" value="MFB9258899.1"/>
    <property type="molecule type" value="Genomic_DNA"/>
</dbReference>
<dbReference type="SUPFAM" id="SSF52540">
    <property type="entry name" value="P-loop containing nucleoside triphosphate hydrolases"/>
    <property type="match status" value="1"/>
</dbReference>
<dbReference type="InterPro" id="IPR027417">
    <property type="entry name" value="P-loop_NTPase"/>
</dbReference>
<comment type="caution">
    <text evidence="2">The sequence shown here is derived from an EMBL/GenBank/DDBJ whole genome shotgun (WGS) entry which is preliminary data.</text>
</comment>
<dbReference type="Gene3D" id="3.40.50.300">
    <property type="entry name" value="P-loop containing nucleotide triphosphate hydrolases"/>
    <property type="match status" value="1"/>
</dbReference>
<dbReference type="InterPro" id="IPR045063">
    <property type="entry name" value="Dynamin_N"/>
</dbReference>
<evidence type="ECO:0000259" key="1">
    <source>
        <dbReference type="Pfam" id="PF00350"/>
    </source>
</evidence>
<protein>
    <submittedName>
        <fullName evidence="2">GTPase</fullName>
    </submittedName>
</protein>
<dbReference type="RefSeq" id="WP_182630924.1">
    <property type="nucleotide sequence ID" value="NZ_JAALDM010000018.1"/>
</dbReference>
<evidence type="ECO:0000313" key="2">
    <source>
        <dbReference type="EMBL" id="MFB9258899.1"/>
    </source>
</evidence>
<reference evidence="2 3" key="1">
    <citation type="submission" date="2024-09" db="EMBL/GenBank/DDBJ databases">
        <authorList>
            <person name="Sun Q."/>
            <person name="Mori K."/>
        </authorList>
    </citation>
    <scope>NUCLEOTIDE SEQUENCE [LARGE SCALE GENOMIC DNA]</scope>
    <source>
        <strain evidence="2 3">CCM 7659</strain>
    </source>
</reference>
<organism evidence="2 3">
    <name type="scientific">Dietzia aerolata</name>
    <dbReference type="NCBI Taxonomy" id="595984"/>
    <lineage>
        <taxon>Bacteria</taxon>
        <taxon>Bacillati</taxon>
        <taxon>Actinomycetota</taxon>
        <taxon>Actinomycetes</taxon>
        <taxon>Mycobacteriales</taxon>
        <taxon>Dietziaceae</taxon>
        <taxon>Dietzia</taxon>
    </lineage>
</organism>
<name>A0ABV5JQ80_9ACTN</name>
<dbReference type="Proteomes" id="UP001589700">
    <property type="component" value="Unassembled WGS sequence"/>
</dbReference>